<evidence type="ECO:0000256" key="1">
    <source>
        <dbReference type="ARBA" id="ARBA00004141"/>
    </source>
</evidence>
<keyword evidence="7" id="KW-1185">Reference proteome</keyword>
<evidence type="ECO:0000256" key="2">
    <source>
        <dbReference type="ARBA" id="ARBA00022692"/>
    </source>
</evidence>
<dbReference type="RefSeq" id="WP_166511390.1">
    <property type="nucleotide sequence ID" value="NZ_VNHM01000006.1"/>
</dbReference>
<feature type="transmembrane region" description="Helical" evidence="5">
    <location>
        <begin position="321"/>
        <end position="341"/>
    </location>
</feature>
<evidence type="ECO:0000256" key="3">
    <source>
        <dbReference type="ARBA" id="ARBA00022989"/>
    </source>
</evidence>
<name>A0A5S4ZT80_9FIRM</name>
<comment type="caution">
    <text evidence="6">The sequence shown here is derived from an EMBL/GenBank/DDBJ whole genome shotgun (WGS) entry which is preliminary data.</text>
</comment>
<feature type="transmembrane region" description="Helical" evidence="5">
    <location>
        <begin position="64"/>
        <end position="80"/>
    </location>
</feature>
<dbReference type="Pfam" id="PF00939">
    <property type="entry name" value="Na_sulph_symp"/>
    <property type="match status" value="1"/>
</dbReference>
<reference evidence="6 7" key="1">
    <citation type="submission" date="2019-07" db="EMBL/GenBank/DDBJ databases">
        <title>Genomic Encyclopedia of Type Strains, Phase I: the one thousand microbial genomes (KMG-I) project.</title>
        <authorList>
            <person name="Kyrpides N."/>
        </authorList>
    </citation>
    <scope>NUCLEOTIDE SEQUENCE [LARGE SCALE GENOMIC DNA]</scope>
    <source>
        <strain evidence="6 7">DSM 6562</strain>
    </source>
</reference>
<feature type="transmembrane region" description="Helical" evidence="5">
    <location>
        <begin position="28"/>
        <end position="44"/>
    </location>
</feature>
<accession>A0A5S4ZT80</accession>
<proteinExistence type="predicted"/>
<dbReference type="GO" id="GO:0005886">
    <property type="term" value="C:plasma membrane"/>
    <property type="evidence" value="ECO:0007669"/>
    <property type="project" value="TreeGrafter"/>
</dbReference>
<dbReference type="CDD" id="cd01115">
    <property type="entry name" value="SLC13_permease"/>
    <property type="match status" value="1"/>
</dbReference>
<feature type="transmembrane region" description="Helical" evidence="5">
    <location>
        <begin position="469"/>
        <end position="495"/>
    </location>
</feature>
<dbReference type="AlphaFoldDB" id="A0A5S4ZT80"/>
<dbReference type="EMBL" id="VNHM01000006">
    <property type="protein sequence ID" value="TYO95973.1"/>
    <property type="molecule type" value="Genomic_DNA"/>
</dbReference>
<keyword evidence="2 5" id="KW-0812">Transmembrane</keyword>
<dbReference type="PANTHER" id="PTHR10283:SF92">
    <property type="entry name" value="LOW-AFFINITY PHOSPHATE TRANSPORTER PHO91"/>
    <property type="match status" value="1"/>
</dbReference>
<evidence type="ECO:0000313" key="6">
    <source>
        <dbReference type="EMBL" id="TYO95973.1"/>
    </source>
</evidence>
<evidence type="ECO:0000313" key="7">
    <source>
        <dbReference type="Proteomes" id="UP000323166"/>
    </source>
</evidence>
<keyword evidence="3 5" id="KW-1133">Transmembrane helix</keyword>
<feature type="transmembrane region" description="Helical" evidence="5">
    <location>
        <begin position="197"/>
        <end position="220"/>
    </location>
</feature>
<feature type="transmembrane region" description="Helical" evidence="5">
    <location>
        <begin position="433"/>
        <end position="457"/>
    </location>
</feature>
<organism evidence="6 7">
    <name type="scientific">Desulfallas thermosapovorans DSM 6562</name>
    <dbReference type="NCBI Taxonomy" id="1121431"/>
    <lineage>
        <taxon>Bacteria</taxon>
        <taxon>Bacillati</taxon>
        <taxon>Bacillota</taxon>
        <taxon>Clostridia</taxon>
        <taxon>Eubacteriales</taxon>
        <taxon>Desulfallaceae</taxon>
        <taxon>Desulfallas</taxon>
    </lineage>
</organism>
<evidence type="ECO:0000256" key="5">
    <source>
        <dbReference type="SAM" id="Phobius"/>
    </source>
</evidence>
<dbReference type="NCBIfam" id="TIGR00785">
    <property type="entry name" value="dass"/>
    <property type="match status" value="1"/>
</dbReference>
<feature type="transmembrane region" description="Helical" evidence="5">
    <location>
        <begin position="406"/>
        <end position="427"/>
    </location>
</feature>
<gene>
    <name evidence="6" type="ORF">LX24_01363</name>
</gene>
<feature type="transmembrane region" description="Helical" evidence="5">
    <location>
        <begin position="296"/>
        <end position="315"/>
    </location>
</feature>
<dbReference type="Proteomes" id="UP000323166">
    <property type="component" value="Unassembled WGS sequence"/>
</dbReference>
<dbReference type="PANTHER" id="PTHR10283">
    <property type="entry name" value="SOLUTE CARRIER FAMILY 13 MEMBER"/>
    <property type="match status" value="1"/>
</dbReference>
<feature type="transmembrane region" description="Helical" evidence="5">
    <location>
        <begin position="377"/>
        <end position="399"/>
    </location>
</feature>
<evidence type="ECO:0000256" key="4">
    <source>
        <dbReference type="ARBA" id="ARBA00023136"/>
    </source>
</evidence>
<dbReference type="GO" id="GO:0005315">
    <property type="term" value="F:phosphate transmembrane transporter activity"/>
    <property type="evidence" value="ECO:0007669"/>
    <property type="project" value="TreeGrafter"/>
</dbReference>
<dbReference type="InterPro" id="IPR001898">
    <property type="entry name" value="SLC13A/DASS"/>
</dbReference>
<feature type="transmembrane region" description="Helical" evidence="5">
    <location>
        <begin position="154"/>
        <end position="185"/>
    </location>
</feature>
<feature type="transmembrane region" description="Helical" evidence="5">
    <location>
        <begin position="240"/>
        <end position="267"/>
    </location>
</feature>
<sequence>MSNTTQATVSASVKAEQVNNLSGEWKRIAFATLGIGLFALFYFLPQLPPAIDPTGKVFELSREAQLAIGLFLLAGVWWVFEVIPIGVTSLTIGVMQAAFLIRPASEAFAVFMDPSVLFILGSLLLGVAFTKAGVTTRLAFKMLSVIGEDSRKILLGVFMVTMVLTLLMAHTAVAATMFPLMLVIMSMYGKEDQPSNFGKAMFIGMAYAAGAGSMITLLGAARGPVALGFFKEFTGIDVGFLQYSIAMAPFGIIMVLLTWFLLCFVFFKPEQNKIDGLKSKVEEVYSQMGPITGKEIFVIVLALSVVTVLATQQFIPAIADMSRSIPILVAAIIMFMTKLFTVEDLEKSVPWNIVLLFGGAMSIGTCLWVTGAAEWMAIHWLSMFQNANWLVFVVAIAFLVIIMTNFIMNVAAIAITMPVALVMAGYLGVNPYLILYACLAMAALPYLLLVGAAPNAIAYQSKQFTTGQFFMVGVPFTILALVMVAVFALVVWPLLGIPALVN</sequence>
<keyword evidence="4 5" id="KW-0472">Membrane</keyword>
<protein>
    <submittedName>
        <fullName evidence="6">Sodium-dependent dicarboxylate transporter 2/3/5</fullName>
    </submittedName>
</protein>
<comment type="subcellular location">
    <subcellularLocation>
        <location evidence="1">Membrane</location>
        <topology evidence="1">Multi-pass membrane protein</topology>
    </subcellularLocation>
</comment>
<feature type="transmembrane region" description="Helical" evidence="5">
    <location>
        <begin position="116"/>
        <end position="134"/>
    </location>
</feature>
<feature type="transmembrane region" description="Helical" evidence="5">
    <location>
        <begin position="353"/>
        <end position="371"/>
    </location>
</feature>